<evidence type="ECO:0000313" key="2">
    <source>
        <dbReference type="Proteomes" id="UP000887566"/>
    </source>
</evidence>
<keyword evidence="1" id="KW-0732">Signal</keyword>
<organism evidence="2 3">
    <name type="scientific">Plectus sambesii</name>
    <dbReference type="NCBI Taxonomy" id="2011161"/>
    <lineage>
        <taxon>Eukaryota</taxon>
        <taxon>Metazoa</taxon>
        <taxon>Ecdysozoa</taxon>
        <taxon>Nematoda</taxon>
        <taxon>Chromadorea</taxon>
        <taxon>Plectida</taxon>
        <taxon>Plectina</taxon>
        <taxon>Plectoidea</taxon>
        <taxon>Plectidae</taxon>
        <taxon>Plectus</taxon>
    </lineage>
</organism>
<proteinExistence type="predicted"/>
<sequence>MAFAGKLVAVLVLSSCLLLQQAHSYPAVYTNSVYGYPSSQVAYNPYGYAQPSLGAAVGDKDTVGGAFYLECTDCSRGRRRSLEIMAFAGKLVAVLVLSSCLLLQQAQSYPAVYNNDVYGYPSNQVAYIPYGYPQQSHAGSIGTKDTVGDFFYLLCTDCSRGRRRR</sequence>
<reference evidence="3" key="1">
    <citation type="submission" date="2022-11" db="UniProtKB">
        <authorList>
            <consortium name="WormBaseParasite"/>
        </authorList>
    </citation>
    <scope>IDENTIFICATION</scope>
</reference>
<feature type="chain" id="PRO_5037620447" evidence="1">
    <location>
        <begin position="25"/>
        <end position="165"/>
    </location>
</feature>
<protein>
    <submittedName>
        <fullName evidence="3">Uncharacterized protein</fullName>
    </submittedName>
</protein>
<dbReference type="WBParaSite" id="PSAMB.scaffold58size91357.g1247.t1">
    <property type="protein sequence ID" value="PSAMB.scaffold58size91357.g1247.t1"/>
    <property type="gene ID" value="PSAMB.scaffold58size91357.g1247"/>
</dbReference>
<dbReference type="Proteomes" id="UP000887566">
    <property type="component" value="Unplaced"/>
</dbReference>
<evidence type="ECO:0000313" key="3">
    <source>
        <dbReference type="WBParaSite" id="PSAMB.scaffold58size91357.g1247.t1"/>
    </source>
</evidence>
<keyword evidence="2" id="KW-1185">Reference proteome</keyword>
<accession>A0A914X0Y6</accession>
<dbReference type="AlphaFoldDB" id="A0A914X0Y6"/>
<evidence type="ECO:0000256" key="1">
    <source>
        <dbReference type="SAM" id="SignalP"/>
    </source>
</evidence>
<name>A0A914X0Y6_9BILA</name>
<feature type="signal peptide" evidence="1">
    <location>
        <begin position="1"/>
        <end position="24"/>
    </location>
</feature>